<feature type="region of interest" description="Disordered" evidence="1">
    <location>
        <begin position="1"/>
        <end position="32"/>
    </location>
</feature>
<dbReference type="Proteomes" id="UP000007148">
    <property type="component" value="Unassembled WGS sequence"/>
</dbReference>
<proteinExistence type="predicted"/>
<dbReference type="HOGENOM" id="CLU_1619676_0_0_1"/>
<keyword evidence="3" id="KW-1185">Reference proteome</keyword>
<comment type="caution">
    <text evidence="2">The sequence shown here is derived from an EMBL/GenBank/DDBJ whole genome shotgun (WGS) entry which is preliminary data.</text>
</comment>
<dbReference type="AlphaFoldDB" id="G4TSV2"/>
<protein>
    <submittedName>
        <fullName evidence="2">Uncharacterized protein</fullName>
    </submittedName>
</protein>
<evidence type="ECO:0000256" key="1">
    <source>
        <dbReference type="SAM" id="MobiDB-lite"/>
    </source>
</evidence>
<dbReference type="EMBL" id="CAFZ01000309">
    <property type="protein sequence ID" value="CCA74395.1"/>
    <property type="molecule type" value="Genomic_DNA"/>
</dbReference>
<organism evidence="2 3">
    <name type="scientific">Serendipita indica (strain DSM 11827)</name>
    <name type="common">Root endophyte fungus</name>
    <name type="synonym">Piriformospora indica</name>
    <dbReference type="NCBI Taxonomy" id="1109443"/>
    <lineage>
        <taxon>Eukaryota</taxon>
        <taxon>Fungi</taxon>
        <taxon>Dikarya</taxon>
        <taxon>Basidiomycota</taxon>
        <taxon>Agaricomycotina</taxon>
        <taxon>Agaricomycetes</taxon>
        <taxon>Sebacinales</taxon>
        <taxon>Serendipitaceae</taxon>
        <taxon>Serendipita</taxon>
    </lineage>
</organism>
<sequence length="164" mass="18877">MELVQNGLEKAEERQDNARTASATNRENKACSSWKQKLNGHLKCQLSASQRFSAAQAAYNVLVAKRKDCLEKLDDMEKQYDAAIAAEKREKEIEDERRQQERARHANLPQRPKDAASLWRDRFSVLEIYRLPTKDDQVDVRLQFDTQPALHDNCSKVTHALSPL</sequence>
<evidence type="ECO:0000313" key="3">
    <source>
        <dbReference type="Proteomes" id="UP000007148"/>
    </source>
</evidence>
<reference evidence="2 3" key="1">
    <citation type="journal article" date="2011" name="PLoS Pathog.">
        <title>Endophytic Life Strategies Decoded by Genome and Transcriptome Analyses of the Mutualistic Root Symbiont Piriformospora indica.</title>
        <authorList>
            <person name="Zuccaro A."/>
            <person name="Lahrmann U."/>
            <person name="Guldener U."/>
            <person name="Langen G."/>
            <person name="Pfiffi S."/>
            <person name="Biedenkopf D."/>
            <person name="Wong P."/>
            <person name="Samans B."/>
            <person name="Grimm C."/>
            <person name="Basiewicz M."/>
            <person name="Murat C."/>
            <person name="Martin F."/>
            <person name="Kogel K.H."/>
        </authorList>
    </citation>
    <scope>NUCLEOTIDE SEQUENCE [LARGE SCALE GENOMIC DNA]</scope>
    <source>
        <strain evidence="2 3">DSM 11827</strain>
    </source>
</reference>
<feature type="region of interest" description="Disordered" evidence="1">
    <location>
        <begin position="87"/>
        <end position="113"/>
    </location>
</feature>
<feature type="compositionally biased region" description="Polar residues" evidence="1">
    <location>
        <begin position="18"/>
        <end position="32"/>
    </location>
</feature>
<evidence type="ECO:0000313" key="2">
    <source>
        <dbReference type="EMBL" id="CCA74395.1"/>
    </source>
</evidence>
<gene>
    <name evidence="2" type="ORF">PIIN_08347</name>
</gene>
<dbReference type="InParanoid" id="G4TSV2"/>
<name>G4TSV2_SERID</name>
<feature type="compositionally biased region" description="Basic and acidic residues" evidence="1">
    <location>
        <begin position="87"/>
        <end position="104"/>
    </location>
</feature>
<accession>G4TSV2</accession>